<dbReference type="PANTHER" id="PTHR35813:SF1">
    <property type="entry name" value="INNER MEMBRANE PROTEIN YBAN"/>
    <property type="match status" value="1"/>
</dbReference>
<evidence type="ECO:0000256" key="2">
    <source>
        <dbReference type="SAM" id="Phobius"/>
    </source>
</evidence>
<accession>A0ABP9EWS1</accession>
<dbReference type="EMBL" id="BAABJZ010000079">
    <property type="protein sequence ID" value="GAA4889272.1"/>
    <property type="molecule type" value="Genomic_DNA"/>
</dbReference>
<keyword evidence="1" id="KW-1003">Cell membrane</keyword>
<evidence type="ECO:0000256" key="1">
    <source>
        <dbReference type="PIRNR" id="PIRNR016789"/>
    </source>
</evidence>
<protein>
    <recommendedName>
        <fullName evidence="1">Inner membrane protein</fullName>
    </recommendedName>
</protein>
<dbReference type="Proteomes" id="UP001499988">
    <property type="component" value="Unassembled WGS sequence"/>
</dbReference>
<comment type="subcellular location">
    <subcellularLocation>
        <location evidence="1">Cell inner membrane</location>
        <topology evidence="1">Multi-pass membrane protein</topology>
    </subcellularLocation>
</comment>
<gene>
    <name evidence="3" type="ORF">GCM10023333_23200</name>
</gene>
<keyword evidence="2" id="KW-1133">Transmembrane helix</keyword>
<dbReference type="PANTHER" id="PTHR35813">
    <property type="entry name" value="INNER MEMBRANE PROTEIN YBAN"/>
    <property type="match status" value="1"/>
</dbReference>
<reference evidence="4" key="1">
    <citation type="journal article" date="2019" name="Int. J. Syst. Evol. Microbiol.">
        <title>The Global Catalogue of Microorganisms (GCM) 10K type strain sequencing project: providing services to taxonomists for standard genome sequencing and annotation.</title>
        <authorList>
            <consortium name="The Broad Institute Genomics Platform"/>
            <consortium name="The Broad Institute Genome Sequencing Center for Infectious Disease"/>
            <person name="Wu L."/>
            <person name="Ma J."/>
        </authorList>
    </citation>
    <scope>NUCLEOTIDE SEQUENCE [LARGE SCALE GENOMIC DNA]</scope>
    <source>
        <strain evidence="4">JCM 18401</strain>
    </source>
</reference>
<comment type="caution">
    <text evidence="3">The sequence shown here is derived from an EMBL/GenBank/DDBJ whole genome shotgun (WGS) entry which is preliminary data.</text>
</comment>
<dbReference type="Pfam" id="PF04304">
    <property type="entry name" value="DUF454"/>
    <property type="match status" value="1"/>
</dbReference>
<evidence type="ECO:0000313" key="3">
    <source>
        <dbReference type="EMBL" id="GAA4889272.1"/>
    </source>
</evidence>
<dbReference type="PIRSF" id="PIRSF016789">
    <property type="entry name" value="DUF454"/>
    <property type="match status" value="1"/>
</dbReference>
<keyword evidence="2" id="KW-0812">Transmembrane</keyword>
<feature type="transmembrane region" description="Helical" evidence="2">
    <location>
        <begin position="92"/>
        <end position="117"/>
    </location>
</feature>
<feature type="transmembrane region" description="Helical" evidence="2">
    <location>
        <begin position="12"/>
        <end position="41"/>
    </location>
</feature>
<organism evidence="3 4">
    <name type="scientific">Ferrimonas pelagia</name>
    <dbReference type="NCBI Taxonomy" id="1177826"/>
    <lineage>
        <taxon>Bacteria</taxon>
        <taxon>Pseudomonadati</taxon>
        <taxon>Pseudomonadota</taxon>
        <taxon>Gammaproteobacteria</taxon>
        <taxon>Alteromonadales</taxon>
        <taxon>Ferrimonadaceae</taxon>
        <taxon>Ferrimonas</taxon>
    </lineage>
</organism>
<evidence type="ECO:0000313" key="4">
    <source>
        <dbReference type="Proteomes" id="UP001499988"/>
    </source>
</evidence>
<keyword evidence="4" id="KW-1185">Reference proteome</keyword>
<name>A0ABP9EWS1_9GAMM</name>
<keyword evidence="1" id="KW-0997">Cell inner membrane</keyword>
<proteinExistence type="predicted"/>
<sequence length="124" mass="13739">MVSAPLRPLLILLGGVSIVLGSIGIFIPMLPTVPFLLLAAWSFSRSSPKLRAWLFEHPRLGPYLCNFLQRKGLTRTQLHRCLLGKWAGISLAIYLAPIMAVKVGLFLIATSVSIYLLRLKRLAD</sequence>
<keyword evidence="1 2" id="KW-0472">Membrane</keyword>
<dbReference type="InterPro" id="IPR007401">
    <property type="entry name" value="DUF454"/>
</dbReference>